<accession>K0RX89</accession>
<evidence type="ECO:0000313" key="2">
    <source>
        <dbReference type="EMBL" id="EJK57059.1"/>
    </source>
</evidence>
<feature type="compositionally biased region" description="Basic and acidic residues" evidence="1">
    <location>
        <begin position="10"/>
        <end position="23"/>
    </location>
</feature>
<organism evidence="2 3">
    <name type="scientific">Thalassiosira oceanica</name>
    <name type="common">Marine diatom</name>
    <dbReference type="NCBI Taxonomy" id="159749"/>
    <lineage>
        <taxon>Eukaryota</taxon>
        <taxon>Sar</taxon>
        <taxon>Stramenopiles</taxon>
        <taxon>Ochrophyta</taxon>
        <taxon>Bacillariophyta</taxon>
        <taxon>Coscinodiscophyceae</taxon>
        <taxon>Thalassiosirophycidae</taxon>
        <taxon>Thalassiosirales</taxon>
        <taxon>Thalassiosiraceae</taxon>
        <taxon>Thalassiosira</taxon>
    </lineage>
</organism>
<feature type="compositionally biased region" description="Basic and acidic residues" evidence="1">
    <location>
        <begin position="152"/>
        <end position="169"/>
    </location>
</feature>
<feature type="region of interest" description="Disordered" evidence="1">
    <location>
        <begin position="1"/>
        <end position="60"/>
    </location>
</feature>
<proteinExistence type="predicted"/>
<dbReference type="AlphaFoldDB" id="K0RX89"/>
<dbReference type="EMBL" id="AGNL01029651">
    <property type="protein sequence ID" value="EJK57059.1"/>
    <property type="molecule type" value="Genomic_DNA"/>
</dbReference>
<sequence>MASRTVPSSDHPRPPRREGRREEEEVPGPSYDISCTVPSIPPRKILPPSVPATDRTGVPSVGTAYLVGTSRIGAQRHLLRRRHGEAPPDRVGEYARAGTDEAHGHDALSRRDGHGAVVLVARRPRGVSRTEGPVTDAGAEGGRVAPQVQRVVDAKPRQSGVREESHEASQPRPPGLLGERRGQGHGPVEDEPGGVTSLPRQFTPVAVRSGRRGGGRRGLPRAL</sequence>
<evidence type="ECO:0000256" key="1">
    <source>
        <dbReference type="SAM" id="MobiDB-lite"/>
    </source>
</evidence>
<protein>
    <submittedName>
        <fullName evidence="2">Uncharacterized protein</fullName>
    </submittedName>
</protein>
<feature type="compositionally biased region" description="Pro residues" evidence="1">
    <location>
        <begin position="39"/>
        <end position="50"/>
    </location>
</feature>
<name>K0RX89_THAOC</name>
<feature type="region of interest" description="Disordered" evidence="1">
    <location>
        <begin position="121"/>
        <end position="223"/>
    </location>
</feature>
<evidence type="ECO:0000313" key="3">
    <source>
        <dbReference type="Proteomes" id="UP000266841"/>
    </source>
</evidence>
<keyword evidence="3" id="KW-1185">Reference proteome</keyword>
<comment type="caution">
    <text evidence="2">The sequence shown here is derived from an EMBL/GenBank/DDBJ whole genome shotgun (WGS) entry which is preliminary data.</text>
</comment>
<reference evidence="2 3" key="1">
    <citation type="journal article" date="2012" name="Genome Biol.">
        <title>Genome and low-iron response of an oceanic diatom adapted to chronic iron limitation.</title>
        <authorList>
            <person name="Lommer M."/>
            <person name="Specht M."/>
            <person name="Roy A.S."/>
            <person name="Kraemer L."/>
            <person name="Andreson R."/>
            <person name="Gutowska M.A."/>
            <person name="Wolf J."/>
            <person name="Bergner S.V."/>
            <person name="Schilhabel M.B."/>
            <person name="Klostermeier U.C."/>
            <person name="Beiko R.G."/>
            <person name="Rosenstiel P."/>
            <person name="Hippler M."/>
            <person name="Laroche J."/>
        </authorList>
    </citation>
    <scope>NUCLEOTIDE SEQUENCE [LARGE SCALE GENOMIC DNA]</scope>
    <source>
        <strain evidence="2 3">CCMP1005</strain>
    </source>
</reference>
<feature type="non-terminal residue" evidence="2">
    <location>
        <position position="223"/>
    </location>
</feature>
<feature type="compositionally biased region" description="Basic residues" evidence="1">
    <location>
        <begin position="209"/>
        <end position="223"/>
    </location>
</feature>
<gene>
    <name evidence="2" type="ORF">THAOC_22939</name>
</gene>
<dbReference type="Proteomes" id="UP000266841">
    <property type="component" value="Unassembled WGS sequence"/>
</dbReference>